<dbReference type="EMBL" id="AP018694">
    <property type="protein sequence ID" value="BBE17311.1"/>
    <property type="molecule type" value="Genomic_DNA"/>
</dbReference>
<dbReference type="HAMAP" id="MF_00061">
    <property type="entry name" value="IspE"/>
    <property type="match status" value="1"/>
</dbReference>
<dbReference type="NCBIfam" id="TIGR00154">
    <property type="entry name" value="ispE"/>
    <property type="match status" value="1"/>
</dbReference>
<keyword evidence="6 9" id="KW-0418">Kinase</keyword>
<comment type="function">
    <text evidence="9">Catalyzes the phosphorylation of the position 2 hydroxy group of 4-diphosphocytidyl-2C-methyl-D-erythritol.</text>
</comment>
<dbReference type="GO" id="GO:0019288">
    <property type="term" value="P:isopentenyl diphosphate biosynthetic process, methylerythritol 4-phosphate pathway"/>
    <property type="evidence" value="ECO:0007669"/>
    <property type="project" value="UniProtKB-UniRule"/>
</dbReference>
<dbReference type="EC" id="2.7.1.148" evidence="2 9"/>
<organism evidence="12 13">
    <name type="scientific">Aquipluma nitroreducens</name>
    <dbReference type="NCBI Taxonomy" id="2010828"/>
    <lineage>
        <taxon>Bacteria</taxon>
        <taxon>Pseudomonadati</taxon>
        <taxon>Bacteroidota</taxon>
        <taxon>Bacteroidia</taxon>
        <taxon>Marinilabiliales</taxon>
        <taxon>Prolixibacteraceae</taxon>
        <taxon>Aquipluma</taxon>
    </lineage>
</organism>
<evidence type="ECO:0000256" key="1">
    <source>
        <dbReference type="ARBA" id="ARBA00009684"/>
    </source>
</evidence>
<evidence type="ECO:0000256" key="9">
    <source>
        <dbReference type="HAMAP-Rule" id="MF_00061"/>
    </source>
</evidence>
<dbReference type="RefSeq" id="WP_318350322.1">
    <property type="nucleotide sequence ID" value="NZ_AP018694.1"/>
</dbReference>
<dbReference type="Pfam" id="PF08544">
    <property type="entry name" value="GHMP_kinases_C"/>
    <property type="match status" value="1"/>
</dbReference>
<dbReference type="PIRSF" id="PIRSF010376">
    <property type="entry name" value="IspE"/>
    <property type="match status" value="1"/>
</dbReference>
<evidence type="ECO:0000256" key="5">
    <source>
        <dbReference type="ARBA" id="ARBA00022741"/>
    </source>
</evidence>
<dbReference type="Pfam" id="PF00288">
    <property type="entry name" value="GHMP_kinases_N"/>
    <property type="match status" value="1"/>
</dbReference>
<dbReference type="Proteomes" id="UP001193389">
    <property type="component" value="Chromosome"/>
</dbReference>
<comment type="pathway">
    <text evidence="9">Isoprenoid biosynthesis; isopentenyl diphosphate biosynthesis via DXP pathway; isopentenyl diphosphate from 1-deoxy-D-xylulose 5-phosphate: step 3/6.</text>
</comment>
<dbReference type="KEGG" id="anf:AQPE_1460"/>
<dbReference type="InterPro" id="IPR014721">
    <property type="entry name" value="Ribsml_uS5_D2-typ_fold_subgr"/>
</dbReference>
<comment type="catalytic activity">
    <reaction evidence="9">
        <text>4-CDP-2-C-methyl-D-erythritol + ATP = 4-CDP-2-C-methyl-D-erythritol 2-phosphate + ADP + H(+)</text>
        <dbReference type="Rhea" id="RHEA:18437"/>
        <dbReference type="ChEBI" id="CHEBI:15378"/>
        <dbReference type="ChEBI" id="CHEBI:30616"/>
        <dbReference type="ChEBI" id="CHEBI:57823"/>
        <dbReference type="ChEBI" id="CHEBI:57919"/>
        <dbReference type="ChEBI" id="CHEBI:456216"/>
        <dbReference type="EC" id="2.7.1.148"/>
    </reaction>
</comment>
<feature type="domain" description="GHMP kinase C-terminal" evidence="11">
    <location>
        <begin position="204"/>
        <end position="250"/>
    </location>
</feature>
<dbReference type="InterPro" id="IPR004424">
    <property type="entry name" value="IspE"/>
</dbReference>
<keyword evidence="4 9" id="KW-0808">Transferase</keyword>
<feature type="binding site" evidence="9">
    <location>
        <begin position="90"/>
        <end position="100"/>
    </location>
    <ligand>
        <name>ATP</name>
        <dbReference type="ChEBI" id="CHEBI:30616"/>
    </ligand>
</feature>
<evidence type="ECO:0000256" key="8">
    <source>
        <dbReference type="ARBA" id="ARBA00032554"/>
    </source>
</evidence>
<dbReference type="GO" id="GO:0005524">
    <property type="term" value="F:ATP binding"/>
    <property type="evidence" value="ECO:0007669"/>
    <property type="project" value="UniProtKB-UniRule"/>
</dbReference>
<dbReference type="PANTHER" id="PTHR43527:SF2">
    <property type="entry name" value="4-DIPHOSPHOCYTIDYL-2-C-METHYL-D-ERYTHRITOL KINASE, CHLOROPLASTIC"/>
    <property type="match status" value="1"/>
</dbReference>
<evidence type="ECO:0000313" key="12">
    <source>
        <dbReference type="EMBL" id="BBE17311.1"/>
    </source>
</evidence>
<evidence type="ECO:0000259" key="11">
    <source>
        <dbReference type="Pfam" id="PF08544"/>
    </source>
</evidence>
<dbReference type="InterPro" id="IPR006204">
    <property type="entry name" value="GHMP_kinase_N_dom"/>
</dbReference>
<evidence type="ECO:0000256" key="6">
    <source>
        <dbReference type="ARBA" id="ARBA00022777"/>
    </source>
</evidence>
<evidence type="ECO:0000313" key="13">
    <source>
        <dbReference type="Proteomes" id="UP001193389"/>
    </source>
</evidence>
<keyword evidence="13" id="KW-1185">Reference proteome</keyword>
<keyword evidence="7 9" id="KW-0067">ATP-binding</keyword>
<dbReference type="InterPro" id="IPR020568">
    <property type="entry name" value="Ribosomal_Su5_D2-typ_SF"/>
</dbReference>
<protein>
    <recommendedName>
        <fullName evidence="3 9">4-diphosphocytidyl-2-C-methyl-D-erythritol kinase</fullName>
        <shortName evidence="9">CMK</shortName>
        <ecNumber evidence="2 9">2.7.1.148</ecNumber>
    </recommendedName>
    <alternativeName>
        <fullName evidence="8 9">4-(cytidine-5'-diphospho)-2-C-methyl-D-erythritol kinase</fullName>
    </alternativeName>
</protein>
<comment type="similarity">
    <text evidence="1 9">Belongs to the GHMP kinase family. IspE subfamily.</text>
</comment>
<dbReference type="AlphaFoldDB" id="A0A5K7S6W4"/>
<feature type="domain" description="GHMP kinase N-terminal" evidence="10">
    <location>
        <begin position="63"/>
        <end position="138"/>
    </location>
</feature>
<evidence type="ECO:0000256" key="2">
    <source>
        <dbReference type="ARBA" id="ARBA00012052"/>
    </source>
</evidence>
<dbReference type="UniPathway" id="UPA00056">
    <property type="reaction ID" value="UER00094"/>
</dbReference>
<keyword evidence="9" id="KW-0414">Isoprene biosynthesis</keyword>
<dbReference type="SUPFAM" id="SSF55060">
    <property type="entry name" value="GHMP Kinase, C-terminal domain"/>
    <property type="match status" value="1"/>
</dbReference>
<feature type="active site" evidence="9">
    <location>
        <position position="8"/>
    </location>
</feature>
<dbReference type="GO" id="GO:0050515">
    <property type="term" value="F:4-(cytidine 5'-diphospho)-2-C-methyl-D-erythritol kinase activity"/>
    <property type="evidence" value="ECO:0007669"/>
    <property type="project" value="UniProtKB-UniRule"/>
</dbReference>
<gene>
    <name evidence="9" type="primary">ispE</name>
    <name evidence="12" type="ORF">AQPE_1460</name>
</gene>
<evidence type="ECO:0000256" key="7">
    <source>
        <dbReference type="ARBA" id="ARBA00022840"/>
    </source>
</evidence>
<dbReference type="InterPro" id="IPR013750">
    <property type="entry name" value="GHMP_kinase_C_dom"/>
</dbReference>
<dbReference type="Gene3D" id="3.30.70.890">
    <property type="entry name" value="GHMP kinase, C-terminal domain"/>
    <property type="match status" value="1"/>
</dbReference>
<dbReference type="GO" id="GO:0016114">
    <property type="term" value="P:terpenoid biosynthetic process"/>
    <property type="evidence" value="ECO:0007669"/>
    <property type="project" value="UniProtKB-UniRule"/>
</dbReference>
<dbReference type="SUPFAM" id="SSF54211">
    <property type="entry name" value="Ribosomal protein S5 domain 2-like"/>
    <property type="match status" value="1"/>
</dbReference>
<reference evidence="12" key="1">
    <citation type="journal article" date="2020" name="Int. J. Syst. Evol. Microbiol.">
        <title>Aquipluma nitroreducens gen. nov. sp. nov., a novel facultatively anaerobic bacterium isolated from a freshwater lake.</title>
        <authorList>
            <person name="Watanabe M."/>
            <person name="Kojima H."/>
            <person name="Fukui M."/>
        </authorList>
    </citation>
    <scope>NUCLEOTIDE SEQUENCE</scope>
    <source>
        <strain evidence="12">MeG22</strain>
    </source>
</reference>
<sequence>MISFPNAKINIGLYITEKRSDGFHNLETVFFPVGWSDAIEVAESDELRLTTSGIIISGSPESNLVMKAYSLLQKDFDLPVLKIHLHKQIPFGAGLGGGSADGAFMLQMLNKLFNLNLSADKLLDYAAVLGSDCPFFILNKPVFAAGRGEIMNEINLNVKGLYLLLVKPPLEVSTVKAFQNVVPRKPVVSLTELINLPVSNWKNNIINQFESSVFPQYPEIASIKAQLYNLGAVYASMSGSGSCVFGLFSELPAGIEKRFPAPFLTFSQQI</sequence>
<evidence type="ECO:0000259" key="10">
    <source>
        <dbReference type="Pfam" id="PF00288"/>
    </source>
</evidence>
<accession>A0A5K7S6W4</accession>
<evidence type="ECO:0000256" key="4">
    <source>
        <dbReference type="ARBA" id="ARBA00022679"/>
    </source>
</evidence>
<keyword evidence="5 9" id="KW-0547">Nucleotide-binding</keyword>
<evidence type="ECO:0000256" key="3">
    <source>
        <dbReference type="ARBA" id="ARBA00017473"/>
    </source>
</evidence>
<proteinExistence type="inferred from homology"/>
<dbReference type="Gene3D" id="3.30.230.10">
    <property type="match status" value="1"/>
</dbReference>
<feature type="active site" evidence="9">
    <location>
        <position position="132"/>
    </location>
</feature>
<dbReference type="PANTHER" id="PTHR43527">
    <property type="entry name" value="4-DIPHOSPHOCYTIDYL-2-C-METHYL-D-ERYTHRITOL KINASE, CHLOROPLASTIC"/>
    <property type="match status" value="1"/>
</dbReference>
<name>A0A5K7S6W4_9BACT</name>
<dbReference type="InterPro" id="IPR036554">
    <property type="entry name" value="GHMP_kinase_C_sf"/>
</dbReference>